<evidence type="ECO:0000313" key="3">
    <source>
        <dbReference type="Proteomes" id="UP001162031"/>
    </source>
</evidence>
<dbReference type="EMBL" id="CANTFL010001387">
    <property type="protein sequence ID" value="CAI5738568.1"/>
    <property type="molecule type" value="Genomic_DNA"/>
</dbReference>
<gene>
    <name evidence="2" type="ORF">HBR001_LOCUS7530</name>
</gene>
<reference evidence="2" key="1">
    <citation type="submission" date="2022-12" db="EMBL/GenBank/DDBJ databases">
        <authorList>
            <person name="Webb A."/>
        </authorList>
    </citation>
    <scope>NUCLEOTIDE SEQUENCE</scope>
    <source>
        <strain evidence="2">Hp1</strain>
    </source>
</reference>
<feature type="region of interest" description="Disordered" evidence="1">
    <location>
        <begin position="420"/>
        <end position="456"/>
    </location>
</feature>
<feature type="region of interest" description="Disordered" evidence="1">
    <location>
        <begin position="477"/>
        <end position="514"/>
    </location>
</feature>
<evidence type="ECO:0000256" key="1">
    <source>
        <dbReference type="SAM" id="MobiDB-lite"/>
    </source>
</evidence>
<accession>A0AAV0UQI5</accession>
<organism evidence="2 3">
    <name type="scientific">Hyaloperonospora brassicae</name>
    <name type="common">Brassica downy mildew</name>
    <name type="synonym">Peronospora brassicae</name>
    <dbReference type="NCBI Taxonomy" id="162125"/>
    <lineage>
        <taxon>Eukaryota</taxon>
        <taxon>Sar</taxon>
        <taxon>Stramenopiles</taxon>
        <taxon>Oomycota</taxon>
        <taxon>Peronosporomycetes</taxon>
        <taxon>Peronosporales</taxon>
        <taxon>Peronosporaceae</taxon>
        <taxon>Hyaloperonospora</taxon>
    </lineage>
</organism>
<feature type="compositionally biased region" description="Basic and acidic residues" evidence="1">
    <location>
        <begin position="492"/>
        <end position="514"/>
    </location>
</feature>
<keyword evidence="3" id="KW-1185">Reference proteome</keyword>
<protein>
    <submittedName>
        <fullName evidence="2">Uncharacterized protein</fullName>
    </submittedName>
</protein>
<dbReference type="AlphaFoldDB" id="A0AAV0UQI5"/>
<feature type="compositionally biased region" description="Polar residues" evidence="1">
    <location>
        <begin position="35"/>
        <end position="49"/>
    </location>
</feature>
<dbReference type="Proteomes" id="UP001162031">
    <property type="component" value="Unassembled WGS sequence"/>
</dbReference>
<comment type="caution">
    <text evidence="2">The sequence shown here is derived from an EMBL/GenBank/DDBJ whole genome shotgun (WGS) entry which is preliminary data.</text>
</comment>
<feature type="region of interest" description="Disordered" evidence="1">
    <location>
        <begin position="1"/>
        <end position="54"/>
    </location>
</feature>
<sequence>MGATPPTAHARGLTTPVPLASNDRTTAARKPPSATARSKPSVTRNTPQNGLPKGINYKLLRALKPGKQRQAYLKRLMKRCGAVKLQQVTETISSATIGARPWLSVNANESLTASKLPATTTTDISYEGCSLLESMEPRNGRIRCRSAPAAFSSDAMQEEICRGLENYAFELARDAAMPPDDLVDYVVYMASIKASNVGELVGTFDDSAAVAVGIVIEEYMAQLVEDHVLHQQSLCLPSKASVQAFTQEILHGFNWQLFQRQHPCSCSKTADSVVTLVDKEAMLVDKLAALVLHEFVSLQPQDFDVKDHNRDLLAWIRSAIAIPPSLMTDDASCRSSVEKVDDQHRGEMSTRFESCQDPAVVEARGTPRIRMSVKANAVHGNPSYKLHYAAKCMDGHHVEASVGGLDSKVKANATMSQLAKVVQHHEQKSMGTPKDSLPAPRPPPVLQPPHCKEGEDPYSSMYDHVWKHFDEYACRKRQMSSDANRSSTSSDGEGRTTSRELQRNGEARAHCSEI</sequence>
<name>A0AAV0UQI5_HYABA</name>
<evidence type="ECO:0000313" key="2">
    <source>
        <dbReference type="EMBL" id="CAI5738568.1"/>
    </source>
</evidence>
<proteinExistence type="predicted"/>
<feature type="compositionally biased region" description="Low complexity" evidence="1">
    <location>
        <begin position="480"/>
        <end position="490"/>
    </location>
</feature>